<sequence length="315" mass="37084">MSDSPIKYEELLQKPIIIFGSGRSGTTIISEIIFQHEQLAWHNNYQELFTHSAAINYLRRFFDNKWWRLIKFWTFVGNSKNTRQKWGNFLNLLIFNPIERYAFWEYITGKRIDFSRGFLLGEKATAEEKKTIRTHLAKQVKYQGRQRLIIKFTGPARLEYLTSIFPDAIFISIAREPIATVRSWLQVGFWQTKGINRLWWVGAYTKEEETEAEKLYHDPALITAFQYRKLMETTEMEIKKTGVPILETRYEEFVKDPKALVKKILDFAGLPASQNVDKYIEEMVVSNRNVVSSKKLVFSNETKQRILEIVAPYTN</sequence>
<dbReference type="Proteomes" id="UP000598971">
    <property type="component" value="Unassembled WGS sequence"/>
</dbReference>
<name>A0A8J8FGW4_9BACT</name>
<dbReference type="RefSeq" id="WP_171609391.1">
    <property type="nucleotide sequence ID" value="NZ_WHPF01000015.1"/>
</dbReference>
<dbReference type="PANTHER" id="PTHR36451:SF1">
    <property type="entry name" value="OMEGA-HYDROXY-BETA-DIHYDROMENAQUINONE-9 SULFOTRANSFERASE STF3"/>
    <property type="match status" value="1"/>
</dbReference>
<dbReference type="Gene3D" id="3.40.50.300">
    <property type="entry name" value="P-loop containing nucleotide triphosphate hydrolases"/>
    <property type="match status" value="1"/>
</dbReference>
<proteinExistence type="predicted"/>
<comment type="caution">
    <text evidence="1">The sequence shown here is derived from an EMBL/GenBank/DDBJ whole genome shotgun (WGS) entry which is preliminary data.</text>
</comment>
<dbReference type="SUPFAM" id="SSF52540">
    <property type="entry name" value="P-loop containing nucleoside triphosphate hydrolases"/>
    <property type="match status" value="1"/>
</dbReference>
<evidence type="ECO:0000313" key="1">
    <source>
        <dbReference type="EMBL" id="NNV57445.1"/>
    </source>
</evidence>
<gene>
    <name evidence="1" type="ORF">GD597_18375</name>
</gene>
<organism evidence="1 2">
    <name type="scientific">Limnovirga soli</name>
    <dbReference type="NCBI Taxonomy" id="2656915"/>
    <lineage>
        <taxon>Bacteria</taxon>
        <taxon>Pseudomonadati</taxon>
        <taxon>Bacteroidota</taxon>
        <taxon>Chitinophagia</taxon>
        <taxon>Chitinophagales</taxon>
        <taxon>Chitinophagaceae</taxon>
        <taxon>Limnovirga</taxon>
    </lineage>
</organism>
<keyword evidence="2" id="KW-1185">Reference proteome</keyword>
<reference evidence="1" key="1">
    <citation type="submission" date="2019-10" db="EMBL/GenBank/DDBJ databases">
        <title>Draft genome sequence of Panacibacter sp. KCS-6.</title>
        <authorList>
            <person name="Yim K.J."/>
        </authorList>
    </citation>
    <scope>NUCLEOTIDE SEQUENCE</scope>
    <source>
        <strain evidence="1">KCS-6</strain>
    </source>
</reference>
<evidence type="ECO:0000313" key="2">
    <source>
        <dbReference type="Proteomes" id="UP000598971"/>
    </source>
</evidence>
<dbReference type="InterPro" id="IPR027417">
    <property type="entry name" value="P-loop_NTPase"/>
</dbReference>
<dbReference type="PANTHER" id="PTHR36451">
    <property type="entry name" value="PAPS-DEPENDENT SULFOTRANSFERASE STF3"/>
    <property type="match status" value="1"/>
</dbReference>
<dbReference type="EMBL" id="WHPF01000015">
    <property type="protein sequence ID" value="NNV57445.1"/>
    <property type="molecule type" value="Genomic_DNA"/>
</dbReference>
<accession>A0A8J8FGW4</accession>
<dbReference type="AlphaFoldDB" id="A0A8J8FGW4"/>
<dbReference type="Pfam" id="PF13469">
    <property type="entry name" value="Sulfotransfer_3"/>
    <property type="match status" value="1"/>
</dbReference>
<protein>
    <submittedName>
        <fullName evidence="1">Sulfotransferase</fullName>
    </submittedName>
</protein>
<dbReference type="InterPro" id="IPR052736">
    <property type="entry name" value="Stf3_sulfotransferase"/>
</dbReference>